<proteinExistence type="predicted"/>
<accession>A0A9P0ZHZ6</accession>
<dbReference type="Proteomes" id="UP001152484">
    <property type="component" value="Unassembled WGS sequence"/>
</dbReference>
<dbReference type="PANTHER" id="PTHR31973:SF197">
    <property type="entry name" value="SWIM-TYPE DOMAIN-CONTAINING PROTEIN"/>
    <property type="match status" value="1"/>
</dbReference>
<dbReference type="EMBL" id="CAMAPE010000045">
    <property type="protein sequence ID" value="CAH9103870.1"/>
    <property type="molecule type" value="Genomic_DNA"/>
</dbReference>
<protein>
    <recommendedName>
        <fullName evidence="4">Transposase MuDR plant domain-containing protein</fullName>
    </recommendedName>
</protein>
<reference evidence="2" key="1">
    <citation type="submission" date="2022-07" db="EMBL/GenBank/DDBJ databases">
        <authorList>
            <person name="Macas J."/>
            <person name="Novak P."/>
            <person name="Neumann P."/>
        </authorList>
    </citation>
    <scope>NUCLEOTIDE SEQUENCE</scope>
</reference>
<feature type="compositionally biased region" description="Acidic residues" evidence="1">
    <location>
        <begin position="39"/>
        <end position="57"/>
    </location>
</feature>
<gene>
    <name evidence="2" type="ORF">CEURO_LOCUS16304</name>
</gene>
<keyword evidence="3" id="KW-1185">Reference proteome</keyword>
<dbReference type="PANTHER" id="PTHR31973">
    <property type="entry name" value="POLYPROTEIN, PUTATIVE-RELATED"/>
    <property type="match status" value="1"/>
</dbReference>
<evidence type="ECO:0000313" key="3">
    <source>
        <dbReference type="Proteomes" id="UP001152484"/>
    </source>
</evidence>
<evidence type="ECO:0000256" key="1">
    <source>
        <dbReference type="SAM" id="MobiDB-lite"/>
    </source>
</evidence>
<comment type="caution">
    <text evidence="2">The sequence shown here is derived from an EMBL/GenBank/DDBJ whole genome shotgun (WGS) entry which is preliminary data.</text>
</comment>
<organism evidence="2 3">
    <name type="scientific">Cuscuta europaea</name>
    <name type="common">European dodder</name>
    <dbReference type="NCBI Taxonomy" id="41803"/>
    <lineage>
        <taxon>Eukaryota</taxon>
        <taxon>Viridiplantae</taxon>
        <taxon>Streptophyta</taxon>
        <taxon>Embryophyta</taxon>
        <taxon>Tracheophyta</taxon>
        <taxon>Spermatophyta</taxon>
        <taxon>Magnoliopsida</taxon>
        <taxon>eudicotyledons</taxon>
        <taxon>Gunneridae</taxon>
        <taxon>Pentapetalae</taxon>
        <taxon>asterids</taxon>
        <taxon>lamiids</taxon>
        <taxon>Solanales</taxon>
        <taxon>Convolvulaceae</taxon>
        <taxon>Cuscuteae</taxon>
        <taxon>Cuscuta</taxon>
        <taxon>Cuscuta subgen. Cuscuta</taxon>
    </lineage>
</organism>
<feature type="region of interest" description="Disordered" evidence="1">
    <location>
        <begin position="37"/>
        <end position="71"/>
    </location>
</feature>
<dbReference type="OrthoDB" id="1743623at2759"/>
<sequence>MKTIEEVKQAIVHMEEGTSAGEQENFLILDKEASGCVSEYEDSDGEVDSPGDSEEDDILGKKKKGRTPIVNESTDSSKLQWCVGIRFGNAEKFTEAITRYAVAQGRNLTYNVSDQNRSQRLGVKCAPGCKFSLYGSWDYKQDCFVVKSVNNNHNCFRDTSRNKQLKSKWMAKNLLEVFKATPH</sequence>
<evidence type="ECO:0000313" key="2">
    <source>
        <dbReference type="EMBL" id="CAH9103870.1"/>
    </source>
</evidence>
<evidence type="ECO:0008006" key="4">
    <source>
        <dbReference type="Google" id="ProtNLM"/>
    </source>
</evidence>
<dbReference type="AlphaFoldDB" id="A0A9P0ZHZ6"/>
<name>A0A9P0ZHZ6_CUSEU</name>